<name>A0A1L8CZF2_9THEO</name>
<gene>
    <name evidence="2" type="ORF">ciss_02210</name>
</gene>
<feature type="transmembrane region" description="Helical" evidence="1">
    <location>
        <begin position="485"/>
        <end position="504"/>
    </location>
</feature>
<comment type="caution">
    <text evidence="2">The sequence shown here is derived from an EMBL/GenBank/DDBJ whole genome shotgun (WGS) entry which is preliminary data.</text>
</comment>
<feature type="transmembrane region" description="Helical" evidence="1">
    <location>
        <begin position="368"/>
        <end position="391"/>
    </location>
</feature>
<dbReference type="OrthoDB" id="138672at2"/>
<evidence type="ECO:0000256" key="1">
    <source>
        <dbReference type="SAM" id="Phobius"/>
    </source>
</evidence>
<feature type="transmembrane region" description="Helical" evidence="1">
    <location>
        <begin position="510"/>
        <end position="535"/>
    </location>
</feature>
<feature type="transmembrane region" description="Helical" evidence="1">
    <location>
        <begin position="412"/>
        <end position="438"/>
    </location>
</feature>
<feature type="transmembrane region" description="Helical" evidence="1">
    <location>
        <begin position="325"/>
        <end position="348"/>
    </location>
</feature>
<keyword evidence="1" id="KW-1133">Transmembrane helix</keyword>
<protein>
    <submittedName>
        <fullName evidence="2">Uncharacterized protein</fullName>
    </submittedName>
</protein>
<evidence type="ECO:0000313" key="3">
    <source>
        <dbReference type="Proteomes" id="UP000187338"/>
    </source>
</evidence>
<dbReference type="Proteomes" id="UP000187338">
    <property type="component" value="Unassembled WGS sequence"/>
</dbReference>
<keyword evidence="1" id="KW-0812">Transmembrane</keyword>
<feature type="transmembrane region" description="Helical" evidence="1">
    <location>
        <begin position="444"/>
        <end position="465"/>
    </location>
</feature>
<accession>A0A1L8CZF2</accession>
<sequence length="547" mass="60480">MRKTLQLIKVLLAVRPFSYYRQNPKEFLKALGFIVLILFSLSGLFSMNVVFYKNLFQALKPVNLESTVLALGAVNTVLIILALGVIAILSGYYYDGAEYLLALPLKGRELLGAKILVNYFYHLPIAVLFFGIPAGVYGYFGGEGFLYWITAIFNLFLLPVLPLTLVFAFFVLIFRSFSFAGKKDFLMYLGGVIGLGAAVLIQKFSNTVQLAEKNPGVLVAKFSDPNLINLKLYKIYLPALLTVKSLTGEDVTIKAFSLGANIIFSLGLLALGLYTLGWAYEKSLKVGAEGGGGRRRVKGELTFTPKPVFISNLLREIRLMNREPVYFLNGPLVIIIIPFVFGISFYFQGIAGLSEIKKFLGNKALENYFLAGLLSLGVFLAAATNITSTAISREAKELYYLKSLPVSEKTWLLGKLAHGYVFGIIASFFAVAGAYFLGVSGFKAWFILPAVLLSALPVLAAGLLLDLKRPYLNWDHPQKAFKQNLNATVGIFLPFMQIGLYWLFLLKFKLSFWPCTVGFAGLSFLIGLGVLFYTLKDAQSSFLKLEV</sequence>
<feature type="transmembrane region" description="Helical" evidence="1">
    <location>
        <begin position="185"/>
        <end position="205"/>
    </location>
</feature>
<feature type="transmembrane region" description="Helical" evidence="1">
    <location>
        <begin position="72"/>
        <end position="94"/>
    </location>
</feature>
<dbReference type="STRING" id="661089.ciss_02210"/>
<feature type="transmembrane region" description="Helical" evidence="1">
    <location>
        <begin position="146"/>
        <end position="173"/>
    </location>
</feature>
<reference evidence="3" key="1">
    <citation type="submission" date="2016-12" db="EMBL/GenBank/DDBJ databases">
        <title>Draft Genome Sequences od Carboxydothermus pertinax and islandicus, Hydrogenogenic Carboxydotrophic Bacteria.</title>
        <authorList>
            <person name="Fukuyama Y."/>
            <person name="Ohmae K."/>
            <person name="Yoneda Y."/>
            <person name="Yoshida T."/>
            <person name="Sako Y."/>
        </authorList>
    </citation>
    <scope>NUCLEOTIDE SEQUENCE [LARGE SCALE GENOMIC DNA]</scope>
    <source>
        <strain evidence="3">SET</strain>
    </source>
</reference>
<keyword evidence="3" id="KW-1185">Reference proteome</keyword>
<dbReference type="RefSeq" id="WP_075864496.1">
    <property type="nucleotide sequence ID" value="NZ_BDJL01000003.1"/>
</dbReference>
<keyword evidence="1" id="KW-0472">Membrane</keyword>
<dbReference type="AlphaFoldDB" id="A0A1L8CZF2"/>
<proteinExistence type="predicted"/>
<feature type="transmembrane region" description="Helical" evidence="1">
    <location>
        <begin position="255"/>
        <end position="276"/>
    </location>
</feature>
<evidence type="ECO:0000313" key="2">
    <source>
        <dbReference type="EMBL" id="GAV24288.1"/>
    </source>
</evidence>
<organism evidence="2 3">
    <name type="scientific">Carboxydothermus islandicus</name>
    <dbReference type="NCBI Taxonomy" id="661089"/>
    <lineage>
        <taxon>Bacteria</taxon>
        <taxon>Bacillati</taxon>
        <taxon>Bacillota</taxon>
        <taxon>Clostridia</taxon>
        <taxon>Thermoanaerobacterales</taxon>
        <taxon>Thermoanaerobacteraceae</taxon>
        <taxon>Carboxydothermus</taxon>
    </lineage>
</organism>
<feature type="transmembrane region" description="Helical" evidence="1">
    <location>
        <begin position="115"/>
        <end position="140"/>
    </location>
</feature>
<dbReference type="EMBL" id="BDJL01000003">
    <property type="protein sequence ID" value="GAV24288.1"/>
    <property type="molecule type" value="Genomic_DNA"/>
</dbReference>
<feature type="transmembrane region" description="Helical" evidence="1">
    <location>
        <begin position="30"/>
        <end position="52"/>
    </location>
</feature>